<evidence type="ECO:0000256" key="8">
    <source>
        <dbReference type="ARBA" id="ARBA00023040"/>
    </source>
</evidence>
<evidence type="ECO:0000256" key="15">
    <source>
        <dbReference type="ARBA" id="ARBA00031780"/>
    </source>
</evidence>
<evidence type="ECO:0000256" key="12">
    <source>
        <dbReference type="ARBA" id="ARBA00023170"/>
    </source>
</evidence>
<comment type="subcellular location">
    <subcellularLocation>
        <location evidence="1">Cell membrane</location>
        <topology evidence="1">Multi-pass membrane protein</topology>
    </subcellularLocation>
</comment>
<keyword evidence="9" id="KW-0094">Blood coagulation</keyword>
<keyword evidence="10 17" id="KW-0472">Membrane</keyword>
<dbReference type="PRINTS" id="PR00908">
    <property type="entry name" value="THROMBINR"/>
</dbReference>
<keyword evidence="7 17" id="KW-1133">Transmembrane helix</keyword>
<evidence type="ECO:0000256" key="11">
    <source>
        <dbReference type="ARBA" id="ARBA00023157"/>
    </source>
</evidence>
<organism evidence="20 21">
    <name type="scientific">Neogobius melanostomus</name>
    <name type="common">round goby</name>
    <dbReference type="NCBI Taxonomy" id="47308"/>
    <lineage>
        <taxon>Eukaryota</taxon>
        <taxon>Metazoa</taxon>
        <taxon>Chordata</taxon>
        <taxon>Craniata</taxon>
        <taxon>Vertebrata</taxon>
        <taxon>Euteleostomi</taxon>
        <taxon>Actinopterygii</taxon>
        <taxon>Neopterygii</taxon>
        <taxon>Teleostei</taxon>
        <taxon>Neoteleostei</taxon>
        <taxon>Acanthomorphata</taxon>
        <taxon>Gobiaria</taxon>
        <taxon>Gobiiformes</taxon>
        <taxon>Gobioidei</taxon>
        <taxon>Gobiidae</taxon>
        <taxon>Benthophilinae</taxon>
        <taxon>Neogobiini</taxon>
        <taxon>Neogobius</taxon>
    </lineage>
</organism>
<dbReference type="GO" id="GO:0030194">
    <property type="term" value="P:positive regulation of blood coagulation"/>
    <property type="evidence" value="ECO:0007669"/>
    <property type="project" value="TreeGrafter"/>
</dbReference>
<evidence type="ECO:0000256" key="6">
    <source>
        <dbReference type="ARBA" id="ARBA00022729"/>
    </source>
</evidence>
<keyword evidence="21" id="KW-1185">Reference proteome</keyword>
<proteinExistence type="predicted"/>
<keyword evidence="12" id="KW-0675">Receptor</keyword>
<feature type="chain" id="PRO_5034109298" description="Proteinase-activated receptor 1" evidence="18">
    <location>
        <begin position="19"/>
        <end position="432"/>
    </location>
</feature>
<evidence type="ECO:0000256" key="3">
    <source>
        <dbReference type="ARBA" id="ARBA00022475"/>
    </source>
</evidence>
<evidence type="ECO:0000259" key="19">
    <source>
        <dbReference type="PROSITE" id="PS50262"/>
    </source>
</evidence>
<evidence type="ECO:0000256" key="9">
    <source>
        <dbReference type="ARBA" id="ARBA00023084"/>
    </source>
</evidence>
<dbReference type="PROSITE" id="PS50262">
    <property type="entry name" value="G_PROTEIN_RECEP_F1_2"/>
    <property type="match status" value="1"/>
</dbReference>
<feature type="transmembrane region" description="Helical" evidence="17">
    <location>
        <begin position="294"/>
        <end position="318"/>
    </location>
</feature>
<sequence length="432" mass="48434">MVPQFVLFCVILVSGASAARQNDSSGAVPRTFGVSYYDAELLDIEGLLSGTDNDVGKSNASRKVVQHLSEDTVLFLTGPMSTLLMPSWYSLVCVISVPMNLCAMLAFARRIRPKKPAAIYMLNLACADLIFTLLLPFKIAYQFLGNNWIFGDVMCRVVTAAFYWNMYCSVLLICCISVDRLLAVVYPIYSLTWRRPQNAIIACVTMWILSFIGSSPLFLSNQTLFLDRLNITTCHDVQPLNELEWNYKIYFLTICCLLFFLPLLISVVSYTRVIWTLNRVPLGIRGSSRKKTRAVVMAATVLVIFVLCFMPTNCVLLAHYLQFNDGVHISLRDTDRSYALYLVFLCLGSVNCCLDPMVYYFGSSQCQKELSSVLRCERSSAVCSTSPSSSDSFKSSRKAILSSRTESSKLNTSSETESYQNNLSSQYKKLLV</sequence>
<evidence type="ECO:0000256" key="10">
    <source>
        <dbReference type="ARBA" id="ARBA00023136"/>
    </source>
</evidence>
<evidence type="ECO:0000256" key="18">
    <source>
        <dbReference type="SAM" id="SignalP"/>
    </source>
</evidence>
<dbReference type="InterPro" id="IPR017452">
    <property type="entry name" value="GPCR_Rhodpsn_7TM"/>
</dbReference>
<dbReference type="FunFam" id="1.20.1070.10:FF:000040">
    <property type="entry name" value="Coagulation factor 2 (thrombin) receptor"/>
    <property type="match status" value="1"/>
</dbReference>
<feature type="disulfide bond" evidence="16">
    <location>
        <begin position="155"/>
        <end position="234"/>
    </location>
</feature>
<keyword evidence="11 16" id="KW-1015">Disulfide bond</keyword>
<dbReference type="InterPro" id="IPR000276">
    <property type="entry name" value="GPCR_Rhodpsn"/>
</dbReference>
<keyword evidence="4 17" id="KW-0812">Transmembrane</keyword>
<feature type="transmembrane region" description="Helical" evidence="17">
    <location>
        <begin position="88"/>
        <end position="108"/>
    </location>
</feature>
<evidence type="ECO:0000256" key="16">
    <source>
        <dbReference type="PIRSR" id="PIRSR603912-52"/>
    </source>
</evidence>
<protein>
    <recommendedName>
        <fullName evidence="2">Proteinase-activated receptor 1</fullName>
    </recommendedName>
    <alternativeName>
        <fullName evidence="15">Thrombin receptor</fullName>
    </alternativeName>
</protein>
<feature type="transmembrane region" description="Helical" evidence="17">
    <location>
        <begin position="338"/>
        <end position="361"/>
    </location>
</feature>
<feature type="transmembrane region" description="Helical" evidence="17">
    <location>
        <begin position="249"/>
        <end position="273"/>
    </location>
</feature>
<dbReference type="Pfam" id="PF00001">
    <property type="entry name" value="7tm_1"/>
    <property type="match status" value="1"/>
</dbReference>
<feature type="transmembrane region" description="Helical" evidence="17">
    <location>
        <begin position="198"/>
        <end position="219"/>
    </location>
</feature>
<dbReference type="Ensembl" id="ENSNMLT00000002280.1">
    <property type="protein sequence ID" value="ENSNMLP00000001964.1"/>
    <property type="gene ID" value="ENSNMLG00000001517.1"/>
</dbReference>
<evidence type="ECO:0000256" key="14">
    <source>
        <dbReference type="ARBA" id="ARBA00023224"/>
    </source>
</evidence>
<evidence type="ECO:0000256" key="7">
    <source>
        <dbReference type="ARBA" id="ARBA00022989"/>
    </source>
</evidence>
<accession>A0A8C6SCK8</accession>
<dbReference type="AlphaFoldDB" id="A0A8C6SCK8"/>
<dbReference type="PRINTS" id="PR01428">
    <property type="entry name" value="PROTEASEAR"/>
</dbReference>
<dbReference type="GO" id="GO:0015057">
    <property type="term" value="F:thrombin-activated receptor activity"/>
    <property type="evidence" value="ECO:0007669"/>
    <property type="project" value="InterPro"/>
</dbReference>
<evidence type="ECO:0000256" key="17">
    <source>
        <dbReference type="SAM" id="Phobius"/>
    </source>
</evidence>
<dbReference type="PANTHER" id="PTHR24232">
    <property type="entry name" value="G-PROTEIN COUPLED RECEPTOR"/>
    <property type="match status" value="1"/>
</dbReference>
<dbReference type="PRINTS" id="PR00237">
    <property type="entry name" value="GPCRRHODOPSN"/>
</dbReference>
<keyword evidence="6 18" id="KW-0732">Signal</keyword>
<dbReference type="Proteomes" id="UP000694523">
    <property type="component" value="Unplaced"/>
</dbReference>
<evidence type="ECO:0000256" key="5">
    <source>
        <dbReference type="ARBA" id="ARBA00022696"/>
    </source>
</evidence>
<reference evidence="20" key="2">
    <citation type="submission" date="2025-09" db="UniProtKB">
        <authorList>
            <consortium name="Ensembl"/>
        </authorList>
    </citation>
    <scope>IDENTIFICATION</scope>
</reference>
<feature type="transmembrane region" description="Helical" evidence="17">
    <location>
        <begin position="161"/>
        <end position="186"/>
    </location>
</feature>
<keyword evidence="13" id="KW-0325">Glycoprotein</keyword>
<evidence type="ECO:0000256" key="2">
    <source>
        <dbReference type="ARBA" id="ARBA00019705"/>
    </source>
</evidence>
<dbReference type="PANTHER" id="PTHR24232:SF20">
    <property type="entry name" value="PROTEINASE-ACTIVATED RECEPTOR 1"/>
    <property type="match status" value="1"/>
</dbReference>
<keyword evidence="5" id="KW-0356">Hemostasis</keyword>
<evidence type="ECO:0000256" key="4">
    <source>
        <dbReference type="ARBA" id="ARBA00022692"/>
    </source>
</evidence>
<evidence type="ECO:0000256" key="13">
    <source>
        <dbReference type="ARBA" id="ARBA00023180"/>
    </source>
</evidence>
<dbReference type="GO" id="GO:0007596">
    <property type="term" value="P:blood coagulation"/>
    <property type="evidence" value="ECO:0007669"/>
    <property type="project" value="UniProtKB-KW"/>
</dbReference>
<dbReference type="InterPro" id="IPR000935">
    <property type="entry name" value="Thrmbn_rcpt"/>
</dbReference>
<dbReference type="GO" id="GO:0005886">
    <property type="term" value="C:plasma membrane"/>
    <property type="evidence" value="ECO:0007669"/>
    <property type="project" value="UniProtKB-SubCell"/>
</dbReference>
<reference evidence="20" key="1">
    <citation type="submission" date="2025-08" db="UniProtKB">
        <authorList>
            <consortium name="Ensembl"/>
        </authorList>
    </citation>
    <scope>IDENTIFICATION</scope>
</reference>
<dbReference type="SUPFAM" id="SSF81321">
    <property type="entry name" value="Family A G protein-coupled receptor-like"/>
    <property type="match status" value="1"/>
</dbReference>
<name>A0A8C6SCK8_9GOBI</name>
<feature type="signal peptide" evidence="18">
    <location>
        <begin position="1"/>
        <end position="18"/>
    </location>
</feature>
<feature type="domain" description="G-protein coupled receptors family 1 profile" evidence="19">
    <location>
        <begin position="99"/>
        <end position="359"/>
    </location>
</feature>
<keyword evidence="3" id="KW-1003">Cell membrane</keyword>
<evidence type="ECO:0000313" key="21">
    <source>
        <dbReference type="Proteomes" id="UP000694523"/>
    </source>
</evidence>
<keyword evidence="8" id="KW-0297">G-protein coupled receptor</keyword>
<evidence type="ECO:0000313" key="20">
    <source>
        <dbReference type="Ensembl" id="ENSNMLP00000001964.1"/>
    </source>
</evidence>
<dbReference type="GO" id="GO:0007200">
    <property type="term" value="P:phospholipase C-activating G protein-coupled receptor signaling pathway"/>
    <property type="evidence" value="ECO:0007669"/>
    <property type="project" value="TreeGrafter"/>
</dbReference>
<dbReference type="Gene3D" id="1.20.1070.10">
    <property type="entry name" value="Rhodopsin 7-helix transmembrane proteins"/>
    <property type="match status" value="1"/>
</dbReference>
<keyword evidence="14" id="KW-0807">Transducer</keyword>
<dbReference type="InterPro" id="IPR003912">
    <property type="entry name" value="Protea_act_rcpt"/>
</dbReference>
<evidence type="ECO:0000256" key="1">
    <source>
        <dbReference type="ARBA" id="ARBA00004651"/>
    </source>
</evidence>
<dbReference type="GO" id="GO:0035025">
    <property type="term" value="P:positive regulation of Rho protein signal transduction"/>
    <property type="evidence" value="ECO:0007669"/>
    <property type="project" value="TreeGrafter"/>
</dbReference>
<feature type="transmembrane region" description="Helical" evidence="17">
    <location>
        <begin position="120"/>
        <end position="141"/>
    </location>
</feature>